<evidence type="ECO:0000256" key="4">
    <source>
        <dbReference type="ARBA" id="ARBA00023170"/>
    </source>
</evidence>
<dbReference type="InterPro" id="IPR001611">
    <property type="entry name" value="Leu-rich_rpt"/>
</dbReference>
<dbReference type="SUPFAM" id="SSF52047">
    <property type="entry name" value="RNI-like"/>
    <property type="match status" value="3"/>
</dbReference>
<proteinExistence type="inferred from homology"/>
<dbReference type="InterPro" id="IPR032675">
    <property type="entry name" value="LRR_dom_sf"/>
</dbReference>
<keyword evidence="5" id="KW-0472">Membrane</keyword>
<reference evidence="7 8" key="1">
    <citation type="submission" date="2023-03" db="EMBL/GenBank/DDBJ databases">
        <title>WGS of Gossypium arboreum.</title>
        <authorList>
            <person name="Yu D."/>
        </authorList>
    </citation>
    <scope>NUCLEOTIDE SEQUENCE [LARGE SCALE GENOMIC DNA]</scope>
    <source>
        <tissue evidence="7">Leaf</tissue>
    </source>
</reference>
<evidence type="ECO:0000256" key="6">
    <source>
        <dbReference type="SAM" id="SignalP"/>
    </source>
</evidence>
<comment type="caution">
    <text evidence="7">The sequence shown here is derived from an EMBL/GenBank/DDBJ whole genome shotgun (WGS) entry which is preliminary data.</text>
</comment>
<dbReference type="EMBL" id="JARKNE010000010">
    <property type="protein sequence ID" value="KAK5793553.1"/>
    <property type="molecule type" value="Genomic_DNA"/>
</dbReference>
<evidence type="ECO:0000256" key="3">
    <source>
        <dbReference type="ARBA" id="ARBA00022737"/>
    </source>
</evidence>
<feature type="signal peptide" evidence="6">
    <location>
        <begin position="1"/>
        <end position="24"/>
    </location>
</feature>
<dbReference type="PROSITE" id="PS51450">
    <property type="entry name" value="LRR"/>
    <property type="match status" value="1"/>
</dbReference>
<gene>
    <name evidence="7" type="ORF">PVK06_034703</name>
</gene>
<dbReference type="InterPro" id="IPR051502">
    <property type="entry name" value="RLP_Defense_Trigger"/>
</dbReference>
<evidence type="ECO:0000313" key="7">
    <source>
        <dbReference type="EMBL" id="KAK5793553.1"/>
    </source>
</evidence>
<keyword evidence="3" id="KW-0677">Repeat</keyword>
<dbReference type="PANTHER" id="PTHR48062:SF37">
    <property type="entry name" value="LRR RECEPTOR-LIKE SERINE_THREONINE-PROTEIN KINASE FLS2"/>
    <property type="match status" value="1"/>
</dbReference>
<keyword evidence="2" id="KW-0433">Leucine-rich repeat</keyword>
<feature type="transmembrane region" description="Helical" evidence="5">
    <location>
        <begin position="1156"/>
        <end position="1179"/>
    </location>
</feature>
<keyword evidence="4" id="KW-0675">Receptor</keyword>
<name>A0ABR0NEZ3_GOSAR</name>
<accession>A0ABR0NEZ3</accession>
<evidence type="ECO:0000256" key="5">
    <source>
        <dbReference type="SAM" id="Phobius"/>
    </source>
</evidence>
<evidence type="ECO:0000313" key="8">
    <source>
        <dbReference type="Proteomes" id="UP001358586"/>
    </source>
</evidence>
<keyword evidence="8" id="KW-1185">Reference proteome</keyword>
<dbReference type="Proteomes" id="UP001358586">
    <property type="component" value="Chromosome 10"/>
</dbReference>
<keyword evidence="5" id="KW-1133">Transmembrane helix</keyword>
<organism evidence="7 8">
    <name type="scientific">Gossypium arboreum</name>
    <name type="common">Tree cotton</name>
    <name type="synonym">Gossypium nanking</name>
    <dbReference type="NCBI Taxonomy" id="29729"/>
    <lineage>
        <taxon>Eukaryota</taxon>
        <taxon>Viridiplantae</taxon>
        <taxon>Streptophyta</taxon>
        <taxon>Embryophyta</taxon>
        <taxon>Tracheophyta</taxon>
        <taxon>Spermatophyta</taxon>
        <taxon>Magnoliopsida</taxon>
        <taxon>eudicotyledons</taxon>
        <taxon>Gunneridae</taxon>
        <taxon>Pentapetalae</taxon>
        <taxon>rosids</taxon>
        <taxon>malvids</taxon>
        <taxon>Malvales</taxon>
        <taxon>Malvaceae</taxon>
        <taxon>Malvoideae</taxon>
        <taxon>Gossypium</taxon>
    </lineage>
</organism>
<dbReference type="SUPFAM" id="SSF52058">
    <property type="entry name" value="L domain-like"/>
    <property type="match status" value="1"/>
</dbReference>
<dbReference type="Pfam" id="PF13855">
    <property type="entry name" value="LRR_8"/>
    <property type="match status" value="2"/>
</dbReference>
<dbReference type="Gene3D" id="3.80.10.10">
    <property type="entry name" value="Ribonuclease Inhibitor"/>
    <property type="match status" value="7"/>
</dbReference>
<evidence type="ECO:0000256" key="1">
    <source>
        <dbReference type="ARBA" id="ARBA00009592"/>
    </source>
</evidence>
<dbReference type="SMART" id="SM00369">
    <property type="entry name" value="LRR_TYP"/>
    <property type="match status" value="10"/>
</dbReference>
<evidence type="ECO:0008006" key="9">
    <source>
        <dbReference type="Google" id="ProtNLM"/>
    </source>
</evidence>
<protein>
    <recommendedName>
        <fullName evidence="9">LRR receptor-like serine/threonine-protein kinase At4g36180</fullName>
    </recommendedName>
</protein>
<sequence>MESKWIRVVIVIMISVLILEEAKWSNGCWDVERTALLQLKSFFKFNMREVGSDCCEWKWGWVECNAATRRVTGLSLSVAKYESYLFNASIFLPFGDLRILDLSNIGLVGSVKNEGFEKLSKLRHLQVLNLTGNHLNDSILSSLSKVSSLESLSLAGNDLFTGSNRINEIKLLSRLNSLEILDLSRTNMTNNFLSYLGGFSSLRTLCLQGNNLQGTLHLQGKKINLIMKLKLCPFFFAGSGRQLKLISLEEIDLSSNLFNNNIFAELSGFLNLKSLNIRWNQLNGSIDVKEFCGWSNLESLDLSENEVNQFMTYEEIKLLSRMNSLEILDLSRTNMTNNYVSYLGGFSSLRSLILQGNYLQGTVEIEGKVAYFYNLKKLDLSQNGIETLQTSYGSGRLMNLEEIDLSYNLFDNNILAELGGCLNLKSLNLRGNPLIGSIDVKELCGWSNLESLDLSQNWVNQFVTSKGWCYLKSLEELSLRGNALGGELTSCLGNLTSLRYLDIAGNHFTGNVADTPLTNLSMLQFLSLSVNQFHVPLSFKSFANHSNLKVLLARGNKYVAEPATFRTWFPKFQLKVFDMSNSEIDEDGKLQLPNFLYYQHDLRYIDLSYCSYGGIGFPHWLVENNTRLEDLLLIDTSIVGPFFLPSHPNPNLKTFVLSYNHLQHEIPRNFCSIFPNLETLWLRENALKSTIPVCLGGMQQLIFLDMAVNNLFGGIPKELAMSRSLVFLDLSLNTLSGKISPSIYYFFNSLAVVLLRGNKFEGEIPDFSTISSTNLQVLDVGFNHLSGKLPKWLWKNTNLGRLDLSRNHFEGSIPMEFCNLVDLLFLDLSENHLSGTIPSCSNLQKIRYVHLRKNKLSGPLSPAFNGSSLVTLDLSENSLTGEIPDWVGLLPNLSILLLKANQFDGELPVHFCRLYALSILDVSGNELSGRIPSCLSNLTLIPWTERDISHPFYNMIMYSAFRNVFAGSRLTIYNLISNKVYYNGELPSSQFYFLKYGAEYIEFPTKYRLYTYQGKILDLLSAIDLSCNQLTGTIPPGLGNLSEIRGLNLSHNNLIGAIPSTFSKLKQIESLDLSFNNLSGRIPTELTEMTALAVFSVAHNNLSGPLPDRKNQFGTFEENSYKGNPLLCGPPLNKSCGEGTPSASSSEEEHGPVDMGYFYISFAVSYGIIFLATVAVLYINPYWRRAWFKFVEDRSTACYFFIMDSLGRLPCFRRNM</sequence>
<dbReference type="Pfam" id="PF00560">
    <property type="entry name" value="LRR_1"/>
    <property type="match status" value="5"/>
</dbReference>
<evidence type="ECO:0000256" key="2">
    <source>
        <dbReference type="ARBA" id="ARBA00022614"/>
    </source>
</evidence>
<dbReference type="Pfam" id="PF13516">
    <property type="entry name" value="LRR_6"/>
    <property type="match status" value="1"/>
</dbReference>
<feature type="chain" id="PRO_5047363277" description="LRR receptor-like serine/threonine-protein kinase At4g36180" evidence="6">
    <location>
        <begin position="25"/>
        <end position="1216"/>
    </location>
</feature>
<keyword evidence="6" id="KW-0732">Signal</keyword>
<keyword evidence="5" id="KW-0812">Transmembrane</keyword>
<dbReference type="PANTHER" id="PTHR48062">
    <property type="entry name" value="RECEPTOR-LIKE PROTEIN 14"/>
    <property type="match status" value="1"/>
</dbReference>
<dbReference type="InterPro" id="IPR003591">
    <property type="entry name" value="Leu-rich_rpt_typical-subtyp"/>
</dbReference>
<comment type="similarity">
    <text evidence="1">Belongs to the RLP family.</text>
</comment>